<dbReference type="EMBL" id="FOLD01000004">
    <property type="protein sequence ID" value="SFC12161.1"/>
    <property type="molecule type" value="Genomic_DNA"/>
</dbReference>
<organism evidence="6 7">
    <name type="scientific">Massilia yuzhufengensis</name>
    <dbReference type="NCBI Taxonomy" id="1164594"/>
    <lineage>
        <taxon>Bacteria</taxon>
        <taxon>Pseudomonadati</taxon>
        <taxon>Pseudomonadota</taxon>
        <taxon>Betaproteobacteria</taxon>
        <taxon>Burkholderiales</taxon>
        <taxon>Oxalobacteraceae</taxon>
        <taxon>Telluria group</taxon>
        <taxon>Massilia</taxon>
    </lineage>
</organism>
<dbReference type="Gene3D" id="3.30.420.40">
    <property type="match status" value="2"/>
</dbReference>
<protein>
    <submittedName>
        <fullName evidence="6">Sugar (Pentulose or hexulose) kinase</fullName>
    </submittedName>
</protein>
<proteinExistence type="inferred from homology"/>
<sequence length="520" mass="57487">MHDPLILAIDNGTQSVRALLFDLKGEIVAKAQVALLDYTSAHPGWAEHAPEGFWQALCEACHTLWTQPGADRTRIAGVAVTTQRGTVINVDGEGKPLRPAITWLDQRRTEVVPPIGPLWRAAFRLARVSNTIDYFRGEAEINWIRAHQPEVWQATHKFLLLSGYLNYRLCGRYADSSGSQVAYVPFDYRRRKWAGRRDWKWQALAVEPRMLPELCEPGTRLGTISAQAAQDTGIPQGLPLLAAAADKACEVIGAGCSAPHVGCLSYGTTATINTTDTRYIEVTPFVPPYPAAIPGAYSTEVQVFRGYWMVNWFKEQFGHHEQSRALLEDVAPERLFDELANAVPPGSMGLMLQPYWTPGIRVPGREAKGAIIGFGDVHTRAHVYRAILEGLAYALREGKERIERRGGTRITELRVSGGGSQSDAAMQLTADIFGLPVSRPHVYETSGLGAAIDAAVGLGLYPDFAEAIGAMTRVGRVFAPISANHAVYEQLYREVYLKMYRQLQPMYRDIARITGYPQKV</sequence>
<feature type="domain" description="Carbohydrate kinase FGGY C-terminal" evidence="5">
    <location>
        <begin position="264"/>
        <end position="457"/>
    </location>
</feature>
<evidence type="ECO:0000256" key="2">
    <source>
        <dbReference type="ARBA" id="ARBA00022679"/>
    </source>
</evidence>
<evidence type="ECO:0000256" key="1">
    <source>
        <dbReference type="ARBA" id="ARBA00009156"/>
    </source>
</evidence>
<dbReference type="InterPro" id="IPR050406">
    <property type="entry name" value="FGGY_Carb_Kinase"/>
</dbReference>
<dbReference type="Pfam" id="PF00370">
    <property type="entry name" value="FGGY_N"/>
    <property type="match status" value="1"/>
</dbReference>
<dbReference type="PANTHER" id="PTHR43095:SF5">
    <property type="entry name" value="XYLULOSE KINASE"/>
    <property type="match status" value="1"/>
</dbReference>
<dbReference type="InterPro" id="IPR018485">
    <property type="entry name" value="FGGY_C"/>
</dbReference>
<keyword evidence="7" id="KW-1185">Reference proteome</keyword>
<reference evidence="7" key="1">
    <citation type="submission" date="2016-10" db="EMBL/GenBank/DDBJ databases">
        <authorList>
            <person name="Varghese N."/>
            <person name="Submissions S."/>
        </authorList>
    </citation>
    <scope>NUCLEOTIDE SEQUENCE [LARGE SCALE GENOMIC DNA]</scope>
    <source>
        <strain evidence="7">CGMCC 1.12041</strain>
    </source>
</reference>
<dbReference type="PANTHER" id="PTHR43095">
    <property type="entry name" value="SUGAR KINASE"/>
    <property type="match status" value="1"/>
</dbReference>
<keyword evidence="3 6" id="KW-0418">Kinase</keyword>
<evidence type="ECO:0000259" key="4">
    <source>
        <dbReference type="Pfam" id="PF00370"/>
    </source>
</evidence>
<dbReference type="STRING" id="1164594.SAMN05216204_1042"/>
<dbReference type="InterPro" id="IPR018484">
    <property type="entry name" value="FGGY_N"/>
</dbReference>
<gene>
    <name evidence="6" type="ORF">SAMN05216204_1042</name>
</gene>
<dbReference type="PIRSF" id="PIRSF000538">
    <property type="entry name" value="GlpK"/>
    <property type="match status" value="1"/>
</dbReference>
<dbReference type="Pfam" id="PF02782">
    <property type="entry name" value="FGGY_C"/>
    <property type="match status" value="1"/>
</dbReference>
<accession>A0A1I1GL08</accession>
<evidence type="ECO:0000313" key="7">
    <source>
        <dbReference type="Proteomes" id="UP000198639"/>
    </source>
</evidence>
<dbReference type="GO" id="GO:0016301">
    <property type="term" value="F:kinase activity"/>
    <property type="evidence" value="ECO:0007669"/>
    <property type="project" value="UniProtKB-KW"/>
</dbReference>
<dbReference type="SUPFAM" id="SSF53067">
    <property type="entry name" value="Actin-like ATPase domain"/>
    <property type="match status" value="2"/>
</dbReference>
<dbReference type="RefSeq" id="WP_091871829.1">
    <property type="nucleotide sequence ID" value="NZ_FOLD01000004.1"/>
</dbReference>
<dbReference type="AlphaFoldDB" id="A0A1I1GL08"/>
<dbReference type="Proteomes" id="UP000198639">
    <property type="component" value="Unassembled WGS sequence"/>
</dbReference>
<dbReference type="CDD" id="cd07779">
    <property type="entry name" value="ASKHA_NBD_FGGY_YgcE-like"/>
    <property type="match status" value="1"/>
</dbReference>
<name>A0A1I1GL08_9BURK</name>
<feature type="domain" description="Carbohydrate kinase FGGY N-terminal" evidence="4">
    <location>
        <begin position="6"/>
        <end position="253"/>
    </location>
</feature>
<dbReference type="OrthoDB" id="9805576at2"/>
<evidence type="ECO:0000259" key="5">
    <source>
        <dbReference type="Pfam" id="PF02782"/>
    </source>
</evidence>
<comment type="similarity">
    <text evidence="1">Belongs to the FGGY kinase family.</text>
</comment>
<dbReference type="InterPro" id="IPR043129">
    <property type="entry name" value="ATPase_NBD"/>
</dbReference>
<dbReference type="InterPro" id="IPR000577">
    <property type="entry name" value="Carb_kinase_FGGY"/>
</dbReference>
<evidence type="ECO:0000313" key="6">
    <source>
        <dbReference type="EMBL" id="SFC12161.1"/>
    </source>
</evidence>
<evidence type="ECO:0000256" key="3">
    <source>
        <dbReference type="ARBA" id="ARBA00022777"/>
    </source>
</evidence>
<dbReference type="GO" id="GO:0005975">
    <property type="term" value="P:carbohydrate metabolic process"/>
    <property type="evidence" value="ECO:0007669"/>
    <property type="project" value="InterPro"/>
</dbReference>
<keyword evidence="2" id="KW-0808">Transferase</keyword>